<evidence type="ECO:0000313" key="3">
    <source>
        <dbReference type="Proteomes" id="UP000533269"/>
    </source>
</evidence>
<feature type="transmembrane region" description="Helical" evidence="1">
    <location>
        <begin position="156"/>
        <end position="176"/>
    </location>
</feature>
<keyword evidence="1" id="KW-1133">Transmembrane helix</keyword>
<protein>
    <submittedName>
        <fullName evidence="2">Uncharacterized protein</fullName>
    </submittedName>
</protein>
<proteinExistence type="predicted"/>
<evidence type="ECO:0000256" key="1">
    <source>
        <dbReference type="SAM" id="Phobius"/>
    </source>
</evidence>
<gene>
    <name evidence="2" type="ORF">FHR75_000209</name>
</gene>
<evidence type="ECO:0000313" key="2">
    <source>
        <dbReference type="EMBL" id="MBB2899421.1"/>
    </source>
</evidence>
<keyword evidence="1" id="KW-0472">Membrane</keyword>
<feature type="transmembrane region" description="Helical" evidence="1">
    <location>
        <begin position="20"/>
        <end position="39"/>
    </location>
</feature>
<name>A0A7W4TIB4_KINRA</name>
<sequence length="244" mass="25726">MLDTAVVPASSVPASWRGWAGVRAVLLVLTAVVVLAALVRGEHGATLRDLQDDVEGGRVSRVQVTGDLPPGTTGTARQEVRWRSGWRTHQVEVQLVAGPLASGTGGTTMTGDDGSPLPVTRQDVGALVRSWDPQVRVDRTGYPSVSYSATVLGLEVPGWVGLLTLLQWLGAVLLLIHGPEPRWVSRWGWFWSFALPFGVTAFLLSSGPLPGRRYVAPGPGRLRGGRAFVVSLLLAGALGGSGAL</sequence>
<feature type="transmembrane region" description="Helical" evidence="1">
    <location>
        <begin position="188"/>
        <end position="206"/>
    </location>
</feature>
<comment type="caution">
    <text evidence="2">The sequence shown here is derived from an EMBL/GenBank/DDBJ whole genome shotgun (WGS) entry which is preliminary data.</text>
</comment>
<accession>A0A7W4TIB4</accession>
<dbReference type="AlphaFoldDB" id="A0A7W4TIB4"/>
<dbReference type="RefSeq" id="WP_183390082.1">
    <property type="nucleotide sequence ID" value="NZ_JACHVY010000001.1"/>
</dbReference>
<reference evidence="2 3" key="2">
    <citation type="submission" date="2020-08" db="EMBL/GenBank/DDBJ databases">
        <authorList>
            <person name="Partida-Martinez L."/>
            <person name="Huntemann M."/>
            <person name="Clum A."/>
            <person name="Wang J."/>
            <person name="Palaniappan K."/>
            <person name="Ritter S."/>
            <person name="Chen I.-M."/>
            <person name="Stamatis D."/>
            <person name="Reddy T."/>
            <person name="O'Malley R."/>
            <person name="Daum C."/>
            <person name="Shapiro N."/>
            <person name="Ivanova N."/>
            <person name="Kyrpides N."/>
            <person name="Woyke T."/>
        </authorList>
    </citation>
    <scope>NUCLEOTIDE SEQUENCE [LARGE SCALE GENOMIC DNA]</scope>
    <source>
        <strain evidence="2 3">AS2.23</strain>
    </source>
</reference>
<keyword evidence="1" id="KW-0812">Transmembrane</keyword>
<dbReference type="Proteomes" id="UP000533269">
    <property type="component" value="Unassembled WGS sequence"/>
</dbReference>
<feature type="transmembrane region" description="Helical" evidence="1">
    <location>
        <begin position="227"/>
        <end position="243"/>
    </location>
</feature>
<dbReference type="EMBL" id="JACHVY010000001">
    <property type="protein sequence ID" value="MBB2899421.1"/>
    <property type="molecule type" value="Genomic_DNA"/>
</dbReference>
<organism evidence="2 3">
    <name type="scientific">Kineococcus radiotolerans</name>
    <dbReference type="NCBI Taxonomy" id="131568"/>
    <lineage>
        <taxon>Bacteria</taxon>
        <taxon>Bacillati</taxon>
        <taxon>Actinomycetota</taxon>
        <taxon>Actinomycetes</taxon>
        <taxon>Kineosporiales</taxon>
        <taxon>Kineosporiaceae</taxon>
        <taxon>Kineococcus</taxon>
    </lineage>
</organism>
<reference evidence="2 3" key="1">
    <citation type="submission" date="2020-08" db="EMBL/GenBank/DDBJ databases">
        <title>The Agave Microbiome: Exploring the role of microbial communities in plant adaptations to desert environments.</title>
        <authorList>
            <person name="Partida-Martinez L.P."/>
        </authorList>
    </citation>
    <scope>NUCLEOTIDE SEQUENCE [LARGE SCALE GENOMIC DNA]</scope>
    <source>
        <strain evidence="2 3">AS2.23</strain>
    </source>
</reference>